<accession>A0ABW3D9N0</accession>
<gene>
    <name evidence="1" type="ORF">ACFQ03_13080</name>
</gene>
<dbReference type="Proteomes" id="UP001597120">
    <property type="component" value="Unassembled WGS sequence"/>
</dbReference>
<dbReference type="InterPro" id="IPR009910">
    <property type="entry name" value="DUF1450"/>
</dbReference>
<evidence type="ECO:0000313" key="2">
    <source>
        <dbReference type="Proteomes" id="UP001597120"/>
    </source>
</evidence>
<dbReference type="Pfam" id="PF07293">
    <property type="entry name" value="DUF1450"/>
    <property type="match status" value="1"/>
</dbReference>
<sequence>MARNDIRICEKCRHTKVKTLVPKLEKLAPGTEIKIGCKSYCGPCIRNAFIFVNGRYVTAPTEDEAVEKAKKYIRT</sequence>
<organism evidence="1 2">
    <name type="scientific">Paenibacillus residui</name>
    <dbReference type="NCBI Taxonomy" id="629724"/>
    <lineage>
        <taxon>Bacteria</taxon>
        <taxon>Bacillati</taxon>
        <taxon>Bacillota</taxon>
        <taxon>Bacilli</taxon>
        <taxon>Bacillales</taxon>
        <taxon>Paenibacillaceae</taxon>
        <taxon>Paenibacillus</taxon>
    </lineage>
</organism>
<protein>
    <submittedName>
        <fullName evidence="1">DUF1450 domain-containing protein</fullName>
    </submittedName>
</protein>
<name>A0ABW3D9N0_9BACL</name>
<dbReference type="EMBL" id="JBHTIU010000039">
    <property type="protein sequence ID" value="MFD0870088.1"/>
    <property type="molecule type" value="Genomic_DNA"/>
</dbReference>
<dbReference type="RefSeq" id="WP_144932022.1">
    <property type="nucleotide sequence ID" value="NZ_JBHTIU010000039.1"/>
</dbReference>
<proteinExistence type="predicted"/>
<keyword evidence="2" id="KW-1185">Reference proteome</keyword>
<reference evidence="2" key="1">
    <citation type="journal article" date="2019" name="Int. J. Syst. Evol. Microbiol.">
        <title>The Global Catalogue of Microorganisms (GCM) 10K type strain sequencing project: providing services to taxonomists for standard genome sequencing and annotation.</title>
        <authorList>
            <consortium name="The Broad Institute Genomics Platform"/>
            <consortium name="The Broad Institute Genome Sequencing Center for Infectious Disease"/>
            <person name="Wu L."/>
            <person name="Ma J."/>
        </authorList>
    </citation>
    <scope>NUCLEOTIDE SEQUENCE [LARGE SCALE GENOMIC DNA]</scope>
    <source>
        <strain evidence="2">CCUG 57263</strain>
    </source>
</reference>
<comment type="caution">
    <text evidence="1">The sequence shown here is derived from an EMBL/GenBank/DDBJ whole genome shotgun (WGS) entry which is preliminary data.</text>
</comment>
<evidence type="ECO:0000313" key="1">
    <source>
        <dbReference type="EMBL" id="MFD0870088.1"/>
    </source>
</evidence>